<dbReference type="Pfam" id="PF00356">
    <property type="entry name" value="LacI"/>
    <property type="match status" value="1"/>
</dbReference>
<evidence type="ECO:0000313" key="6">
    <source>
        <dbReference type="Proteomes" id="UP000266118"/>
    </source>
</evidence>
<dbReference type="OrthoDB" id="9803256at2"/>
<dbReference type="RefSeq" id="WP_119987224.1">
    <property type="nucleotide sequence ID" value="NZ_CP032489.1"/>
</dbReference>
<dbReference type="SUPFAM" id="SSF47413">
    <property type="entry name" value="lambda repressor-like DNA-binding domains"/>
    <property type="match status" value="1"/>
</dbReference>
<dbReference type="InterPro" id="IPR028082">
    <property type="entry name" value="Peripla_BP_I"/>
</dbReference>
<dbReference type="PANTHER" id="PTHR30146:SF154">
    <property type="entry name" value="TRANSCRIPTION REGULATOR, MEMBER OF GALR FAMILY"/>
    <property type="match status" value="1"/>
</dbReference>
<dbReference type="SMART" id="SM00354">
    <property type="entry name" value="HTH_LACI"/>
    <property type="match status" value="1"/>
</dbReference>
<dbReference type="KEGG" id="ark:D6B99_09005"/>
<dbReference type="PANTHER" id="PTHR30146">
    <property type="entry name" value="LACI-RELATED TRANSCRIPTIONAL REPRESSOR"/>
    <property type="match status" value="1"/>
</dbReference>
<dbReference type="GO" id="GO:0000976">
    <property type="term" value="F:transcription cis-regulatory region binding"/>
    <property type="evidence" value="ECO:0007669"/>
    <property type="project" value="TreeGrafter"/>
</dbReference>
<accession>A0A386HPV2</accession>
<dbReference type="CDD" id="cd01392">
    <property type="entry name" value="HTH_LacI"/>
    <property type="match status" value="1"/>
</dbReference>
<sequence length="338" mass="38343">MKKRKSITDIARELNVAISTVSAVLNGKTEERRIGEATKKRVLDYTLNAGYKPNQIARSLRTGKSNIIGMLVEEIANPFFAEITSKVEKKAAQHNYELIYSSTENDVNKIDRLITTYKNRQVDGFIIAPTIGSEKKIKELIEDKTPLVLFDRYLPTLATNNVLINNFNGIYIAMEHLKKSGYMNIGFISTNSRQTNMQDRLSGYRSFVNEHNWDASILEIDFKIGDTIKPSVISKYLLKNLQLDALIFSTNYIALCGLSALQQIQKSISKTYGIISFDDNTHFDLFKPSITTIAQPIEDIAEGIIQTLLLKMKEENYNSPIITKTFEPKLIIRESTKK</sequence>
<evidence type="ECO:0000256" key="2">
    <source>
        <dbReference type="ARBA" id="ARBA00023125"/>
    </source>
</evidence>
<dbReference type="Pfam" id="PF13377">
    <property type="entry name" value="Peripla_BP_3"/>
    <property type="match status" value="1"/>
</dbReference>
<dbReference type="AlphaFoldDB" id="A0A386HPV2"/>
<evidence type="ECO:0000259" key="4">
    <source>
        <dbReference type="PROSITE" id="PS50932"/>
    </source>
</evidence>
<dbReference type="InterPro" id="IPR000843">
    <property type="entry name" value="HTH_LacI"/>
</dbReference>
<gene>
    <name evidence="5" type="ORF">D6B99_09005</name>
</gene>
<dbReference type="Proteomes" id="UP000266118">
    <property type="component" value="Chromosome"/>
</dbReference>
<name>A0A386HPV2_9BACT</name>
<dbReference type="PROSITE" id="PS50932">
    <property type="entry name" value="HTH_LACI_2"/>
    <property type="match status" value="1"/>
</dbReference>
<evidence type="ECO:0000313" key="5">
    <source>
        <dbReference type="EMBL" id="AYD47722.1"/>
    </source>
</evidence>
<proteinExistence type="predicted"/>
<dbReference type="SUPFAM" id="SSF53822">
    <property type="entry name" value="Periplasmic binding protein-like I"/>
    <property type="match status" value="1"/>
</dbReference>
<dbReference type="GO" id="GO:0003700">
    <property type="term" value="F:DNA-binding transcription factor activity"/>
    <property type="evidence" value="ECO:0007669"/>
    <property type="project" value="TreeGrafter"/>
</dbReference>
<dbReference type="Gene3D" id="3.40.50.2300">
    <property type="match status" value="2"/>
</dbReference>
<organism evidence="5 6">
    <name type="scientific">Arachidicoccus soli</name>
    <dbReference type="NCBI Taxonomy" id="2341117"/>
    <lineage>
        <taxon>Bacteria</taxon>
        <taxon>Pseudomonadati</taxon>
        <taxon>Bacteroidota</taxon>
        <taxon>Chitinophagia</taxon>
        <taxon>Chitinophagales</taxon>
        <taxon>Chitinophagaceae</taxon>
        <taxon>Arachidicoccus</taxon>
    </lineage>
</organism>
<dbReference type="Gene3D" id="1.10.260.40">
    <property type="entry name" value="lambda repressor-like DNA-binding domains"/>
    <property type="match status" value="1"/>
</dbReference>
<dbReference type="InterPro" id="IPR046335">
    <property type="entry name" value="LacI/GalR-like_sensor"/>
</dbReference>
<protein>
    <submittedName>
        <fullName evidence="5">LacI family transcriptional regulator</fullName>
    </submittedName>
</protein>
<keyword evidence="2" id="KW-0238">DNA-binding</keyword>
<feature type="domain" description="HTH lacI-type" evidence="4">
    <location>
        <begin position="5"/>
        <end position="62"/>
    </location>
</feature>
<keyword evidence="3" id="KW-0804">Transcription</keyword>
<evidence type="ECO:0000256" key="3">
    <source>
        <dbReference type="ARBA" id="ARBA00023163"/>
    </source>
</evidence>
<dbReference type="EMBL" id="CP032489">
    <property type="protein sequence ID" value="AYD47722.1"/>
    <property type="molecule type" value="Genomic_DNA"/>
</dbReference>
<keyword evidence="6" id="KW-1185">Reference proteome</keyword>
<reference evidence="5 6" key="1">
    <citation type="submission" date="2018-09" db="EMBL/GenBank/DDBJ databases">
        <title>Arachidicoccus sp. nov., a bacterium isolated from soil.</title>
        <authorList>
            <person name="Weon H.-Y."/>
            <person name="Kwon S.-W."/>
            <person name="Lee S.A."/>
        </authorList>
    </citation>
    <scope>NUCLEOTIDE SEQUENCE [LARGE SCALE GENOMIC DNA]</scope>
    <source>
        <strain evidence="5 6">KIS59-12</strain>
    </source>
</reference>
<evidence type="ECO:0000256" key="1">
    <source>
        <dbReference type="ARBA" id="ARBA00023015"/>
    </source>
</evidence>
<keyword evidence="1" id="KW-0805">Transcription regulation</keyword>
<dbReference type="InterPro" id="IPR010982">
    <property type="entry name" value="Lambda_DNA-bd_dom_sf"/>
</dbReference>